<name>A0A327WGF7_LARAB</name>
<sequence length="208" mass="22980">MGLTDNQLTQGPPIDEIVSLLKKHSPESLTQLRNNFPNQIQYLDEGIIAGPDENKHIKMRVATCFSGLTTALKLCNDIQPKAVRKLKTANTLRFIASIVTTVSGAAIFTVLAAEAPKTTKYIVAILALIGTLFSLVSQFVEGVLQPSSGNAYDLYKDLIEYKLEANDLHNELKIWESLNFEEFKDEVLIGRANAVCKNILILESKFGI</sequence>
<feature type="transmembrane region" description="Helical" evidence="1">
    <location>
        <begin position="94"/>
        <end position="115"/>
    </location>
</feature>
<proteinExistence type="predicted"/>
<dbReference type="EMBL" id="QLMC01000015">
    <property type="protein sequence ID" value="RAJ90047.1"/>
    <property type="molecule type" value="Genomic_DNA"/>
</dbReference>
<dbReference type="RefSeq" id="WP_111631522.1">
    <property type="nucleotide sequence ID" value="NZ_QLMC01000015.1"/>
</dbReference>
<keyword evidence="1" id="KW-1133">Transmembrane helix</keyword>
<reference evidence="2 3" key="1">
    <citation type="submission" date="2018-06" db="EMBL/GenBank/DDBJ databases">
        <title>Genomic Encyclopedia of Archaeal and Bacterial Type Strains, Phase II (KMG-II): from individual species to whole genera.</title>
        <authorList>
            <person name="Goeker M."/>
        </authorList>
    </citation>
    <scope>NUCLEOTIDE SEQUENCE [LARGE SCALE GENOMIC DNA]</scope>
    <source>
        <strain evidence="2 3">DSM 21851</strain>
    </source>
</reference>
<evidence type="ECO:0008006" key="4">
    <source>
        <dbReference type="Google" id="ProtNLM"/>
    </source>
</evidence>
<keyword evidence="1" id="KW-0472">Membrane</keyword>
<evidence type="ECO:0000313" key="3">
    <source>
        <dbReference type="Proteomes" id="UP000248790"/>
    </source>
</evidence>
<accession>A0A327WGF7</accession>
<keyword evidence="3" id="KW-1185">Reference proteome</keyword>
<protein>
    <recommendedName>
        <fullName evidence="4">SMODS and SLOG-associating 2TM effector domain-containing protein</fullName>
    </recommendedName>
</protein>
<gene>
    <name evidence="2" type="ORF">LX87_05526</name>
</gene>
<organism evidence="2 3">
    <name type="scientific">Larkinella arboricola</name>
    <dbReference type="NCBI Taxonomy" id="643671"/>
    <lineage>
        <taxon>Bacteria</taxon>
        <taxon>Pseudomonadati</taxon>
        <taxon>Bacteroidota</taxon>
        <taxon>Cytophagia</taxon>
        <taxon>Cytophagales</taxon>
        <taxon>Spirosomataceae</taxon>
        <taxon>Larkinella</taxon>
    </lineage>
</organism>
<feature type="transmembrane region" description="Helical" evidence="1">
    <location>
        <begin position="121"/>
        <end position="140"/>
    </location>
</feature>
<dbReference type="AlphaFoldDB" id="A0A327WGF7"/>
<comment type="caution">
    <text evidence="2">The sequence shown here is derived from an EMBL/GenBank/DDBJ whole genome shotgun (WGS) entry which is preliminary data.</text>
</comment>
<evidence type="ECO:0000313" key="2">
    <source>
        <dbReference type="EMBL" id="RAJ90047.1"/>
    </source>
</evidence>
<dbReference type="Proteomes" id="UP000248790">
    <property type="component" value="Unassembled WGS sequence"/>
</dbReference>
<keyword evidence="1" id="KW-0812">Transmembrane</keyword>
<evidence type="ECO:0000256" key="1">
    <source>
        <dbReference type="SAM" id="Phobius"/>
    </source>
</evidence>